<sequence>MENVYKPSNENQKLNLPTGFRFHPTDEELIKCYLTKKIADNCFCAVAIAEVDLNKCEPWILPGLAKMGENEWYFFCVRDKKYPTGLRANRATEAGYWKATGKDKEIIAENGLIGLKKTLVFYKGRAPRGEKTNWVIHEYRLEGKQNQNQYAKSEWVVCRVFEKGPSGRKLHVPNQRKLNSSGNESSPPSSLLPPPLMHSPPETRTTAGELSHVTNGDLNQTVEQNTHDDIVDSMETPILNMSSSATPFAVYPFGNPTLSAAGQPAQIANQIGNSQYPDFSYLPQEQSVKMVMMVNHESSAKQVQKAGFSYLPQEQSMKMVMMGNHESSAKQVQKAEFSYLPQEQSMKIVMMGNHESSAKQVQKAEFSEGRDFDADMESMMDTIFANQEHSSACAGHVDTDCIWNY</sequence>
<dbReference type="PROSITE" id="PS51005">
    <property type="entry name" value="NAC"/>
    <property type="match status" value="1"/>
</dbReference>
<feature type="domain" description="NAC" evidence="6">
    <location>
        <begin position="16"/>
        <end position="163"/>
    </location>
</feature>
<organism evidence="7 8">
    <name type="scientific">Vigna unguiculata</name>
    <name type="common">Cowpea</name>
    <dbReference type="NCBI Taxonomy" id="3917"/>
    <lineage>
        <taxon>Eukaryota</taxon>
        <taxon>Viridiplantae</taxon>
        <taxon>Streptophyta</taxon>
        <taxon>Embryophyta</taxon>
        <taxon>Tracheophyta</taxon>
        <taxon>Spermatophyta</taxon>
        <taxon>Magnoliopsida</taxon>
        <taxon>eudicotyledons</taxon>
        <taxon>Gunneridae</taxon>
        <taxon>Pentapetalae</taxon>
        <taxon>rosids</taxon>
        <taxon>fabids</taxon>
        <taxon>Fabales</taxon>
        <taxon>Fabaceae</taxon>
        <taxon>Papilionoideae</taxon>
        <taxon>50 kb inversion clade</taxon>
        <taxon>NPAAA clade</taxon>
        <taxon>indigoferoid/millettioid clade</taxon>
        <taxon>Phaseoleae</taxon>
        <taxon>Vigna</taxon>
    </lineage>
</organism>
<protein>
    <recommendedName>
        <fullName evidence="6">NAC domain-containing protein</fullName>
    </recommendedName>
</protein>
<gene>
    <name evidence="7" type="ORF">DEO72_LG10g3841</name>
</gene>
<dbReference type="EMBL" id="CP039354">
    <property type="protein sequence ID" value="QCE12595.1"/>
    <property type="molecule type" value="Genomic_DNA"/>
</dbReference>
<evidence type="ECO:0000256" key="5">
    <source>
        <dbReference type="SAM" id="MobiDB-lite"/>
    </source>
</evidence>
<keyword evidence="3" id="KW-0804">Transcription</keyword>
<accession>A0A4D6NK75</accession>
<keyword evidence="8" id="KW-1185">Reference proteome</keyword>
<proteinExistence type="predicted"/>
<feature type="region of interest" description="Disordered" evidence="5">
    <location>
        <begin position="168"/>
        <end position="208"/>
    </location>
</feature>
<evidence type="ECO:0000313" key="7">
    <source>
        <dbReference type="EMBL" id="QCE12595.1"/>
    </source>
</evidence>
<name>A0A4D6NK75_VIGUN</name>
<keyword evidence="4" id="KW-0539">Nucleus</keyword>
<evidence type="ECO:0000313" key="8">
    <source>
        <dbReference type="Proteomes" id="UP000501690"/>
    </source>
</evidence>
<dbReference type="Gene3D" id="2.170.150.80">
    <property type="entry name" value="NAC domain"/>
    <property type="match status" value="1"/>
</dbReference>
<dbReference type="PANTHER" id="PTHR31744:SF219">
    <property type="entry name" value="NAC DOMAIN-CONTAINING PROTEIN 4"/>
    <property type="match status" value="1"/>
</dbReference>
<keyword evidence="2" id="KW-0238">DNA-binding</keyword>
<dbReference type="FunFam" id="2.170.150.80:FF:000006">
    <property type="entry name" value="NAC domain-containing protein 100-like"/>
    <property type="match status" value="1"/>
</dbReference>
<dbReference type="Proteomes" id="UP000501690">
    <property type="component" value="Linkage Group LG10"/>
</dbReference>
<evidence type="ECO:0000259" key="6">
    <source>
        <dbReference type="PROSITE" id="PS51005"/>
    </source>
</evidence>
<evidence type="ECO:0000256" key="1">
    <source>
        <dbReference type="ARBA" id="ARBA00023015"/>
    </source>
</evidence>
<dbReference type="SUPFAM" id="SSF101941">
    <property type="entry name" value="NAC domain"/>
    <property type="match status" value="1"/>
</dbReference>
<dbReference type="InterPro" id="IPR003441">
    <property type="entry name" value="NAC-dom"/>
</dbReference>
<dbReference type="GO" id="GO:0006355">
    <property type="term" value="P:regulation of DNA-templated transcription"/>
    <property type="evidence" value="ECO:0007669"/>
    <property type="project" value="InterPro"/>
</dbReference>
<dbReference type="PANTHER" id="PTHR31744">
    <property type="entry name" value="PROTEIN CUP-SHAPED COTYLEDON 2-RELATED"/>
    <property type="match status" value="1"/>
</dbReference>
<evidence type="ECO:0000256" key="4">
    <source>
        <dbReference type="ARBA" id="ARBA00023242"/>
    </source>
</evidence>
<dbReference type="GO" id="GO:0000976">
    <property type="term" value="F:transcription cis-regulatory region binding"/>
    <property type="evidence" value="ECO:0007669"/>
    <property type="project" value="UniProtKB-ARBA"/>
</dbReference>
<evidence type="ECO:0000256" key="3">
    <source>
        <dbReference type="ARBA" id="ARBA00023163"/>
    </source>
</evidence>
<dbReference type="AlphaFoldDB" id="A0A4D6NK75"/>
<evidence type="ECO:0000256" key="2">
    <source>
        <dbReference type="ARBA" id="ARBA00023125"/>
    </source>
</evidence>
<dbReference type="InterPro" id="IPR036093">
    <property type="entry name" value="NAC_dom_sf"/>
</dbReference>
<feature type="compositionally biased region" description="Low complexity" evidence="5">
    <location>
        <begin position="178"/>
        <end position="189"/>
    </location>
</feature>
<keyword evidence="1" id="KW-0805">Transcription regulation</keyword>
<dbReference type="Pfam" id="PF02365">
    <property type="entry name" value="NAM"/>
    <property type="match status" value="1"/>
</dbReference>
<reference evidence="7 8" key="1">
    <citation type="submission" date="2019-04" db="EMBL/GenBank/DDBJ databases">
        <title>An improved genome assembly and genetic linkage map for asparagus bean, Vigna unguiculata ssp. sesquipedialis.</title>
        <authorList>
            <person name="Xia Q."/>
            <person name="Zhang R."/>
            <person name="Dong Y."/>
        </authorList>
    </citation>
    <scope>NUCLEOTIDE SEQUENCE [LARGE SCALE GENOMIC DNA]</scope>
    <source>
        <tissue evidence="7">Leaf</tissue>
    </source>
</reference>